<dbReference type="AlphaFoldDB" id="A0AA96LKM8"/>
<keyword evidence="4" id="KW-0732">Signal</keyword>
<dbReference type="SUPFAM" id="SSF51445">
    <property type="entry name" value="(Trans)glycosidases"/>
    <property type="match status" value="1"/>
</dbReference>
<dbReference type="Proteomes" id="UP001304650">
    <property type="component" value="Chromosome"/>
</dbReference>
<dbReference type="EC" id="3.2.1.51" evidence="3"/>
<dbReference type="GO" id="GO:0016139">
    <property type="term" value="P:glycoside catabolic process"/>
    <property type="evidence" value="ECO:0007669"/>
    <property type="project" value="TreeGrafter"/>
</dbReference>
<dbReference type="Gene3D" id="3.20.20.80">
    <property type="entry name" value="Glycosidases"/>
    <property type="match status" value="1"/>
</dbReference>
<evidence type="ECO:0000256" key="6">
    <source>
        <dbReference type="ARBA" id="ARBA00023295"/>
    </source>
</evidence>
<feature type="domain" description="Glycoside hydrolase family 29 N-terminal" evidence="8">
    <location>
        <begin position="28"/>
        <end position="360"/>
    </location>
</feature>
<sequence length="450" mass="51417">MTSTKGNHGNAVQDQHQLIGAASSQIEGTYASNSHSGAQWFKDAGLGLFIHWGISSVHGDSDLSWGMIADTPWDSNPHRVKPSDYFKLAEQFQPDSYDPDLWLKPAADAGFTYAVLTTRHHDGYAMWPSRFGEYGTRTHMNSRDLVRPFVESCRRNNLKVGLYYSPPDWYYNREYMSFGYKHRKGEGPALGLEHEPIELPAKPDGWDEQFQQYVRGQIIELLTEYGQVDIIWFDGGEEVKDAISIEEIRELQPGIIISPRMHGGGDYISSECYNWVKSITSKPTQIWEHCDVWSSHPAGIWGYTHKTEAYRPTSWMLSLLSRVRAWGGNLLLNIGPRPDGTLPDDLFVRFDEIKEWMSVHRQAIFDVDSDDYQLYSSVPVTKRGDTWYLHLLPEHTGPVTLEGISRPASVRLLRNAQDLSFEWNDSDNRFTLNLPASWNGETLDIVEIRL</sequence>
<dbReference type="InterPro" id="IPR017853">
    <property type="entry name" value="GH"/>
</dbReference>
<dbReference type="PIRSF" id="PIRSF001092">
    <property type="entry name" value="Alpha-L-fucosidase"/>
    <property type="match status" value="1"/>
</dbReference>
<dbReference type="SMART" id="SM00812">
    <property type="entry name" value="Alpha_L_fucos"/>
    <property type="match status" value="1"/>
</dbReference>
<dbReference type="PANTHER" id="PTHR10030">
    <property type="entry name" value="ALPHA-L-FUCOSIDASE"/>
    <property type="match status" value="1"/>
</dbReference>
<dbReference type="RefSeq" id="WP_314796529.1">
    <property type="nucleotide sequence ID" value="NZ_CP130319.1"/>
</dbReference>
<dbReference type="GO" id="GO:0005764">
    <property type="term" value="C:lysosome"/>
    <property type="evidence" value="ECO:0007669"/>
    <property type="project" value="TreeGrafter"/>
</dbReference>
<dbReference type="InterPro" id="IPR016286">
    <property type="entry name" value="FUC_metazoa-typ"/>
</dbReference>
<evidence type="ECO:0000256" key="7">
    <source>
        <dbReference type="PIRSR" id="PIRSR001092-1"/>
    </source>
</evidence>
<accession>A0AA96LKM8</accession>
<name>A0AA96LKM8_9BACL</name>
<keyword evidence="10" id="KW-1185">Reference proteome</keyword>
<dbReference type="PRINTS" id="PR00741">
    <property type="entry name" value="GLHYDRLASE29"/>
</dbReference>
<keyword evidence="6" id="KW-0326">Glycosidase</keyword>
<dbReference type="InterPro" id="IPR000933">
    <property type="entry name" value="Glyco_hydro_29"/>
</dbReference>
<dbReference type="GO" id="GO:0006004">
    <property type="term" value="P:fucose metabolic process"/>
    <property type="evidence" value="ECO:0007669"/>
    <property type="project" value="InterPro"/>
</dbReference>
<dbReference type="PANTHER" id="PTHR10030:SF37">
    <property type="entry name" value="ALPHA-L-FUCOSIDASE-RELATED"/>
    <property type="match status" value="1"/>
</dbReference>
<evidence type="ECO:0000256" key="3">
    <source>
        <dbReference type="ARBA" id="ARBA00012662"/>
    </source>
</evidence>
<gene>
    <name evidence="9" type="ORF">MJB10_16870</name>
</gene>
<dbReference type="GO" id="GO:0004560">
    <property type="term" value="F:alpha-L-fucosidase activity"/>
    <property type="evidence" value="ECO:0007669"/>
    <property type="project" value="InterPro"/>
</dbReference>
<dbReference type="KEGG" id="proo:MJB10_16870"/>
<organism evidence="9 10">
    <name type="scientific">Paenibacillus roseopurpureus</name>
    <dbReference type="NCBI Taxonomy" id="2918901"/>
    <lineage>
        <taxon>Bacteria</taxon>
        <taxon>Bacillati</taxon>
        <taxon>Bacillota</taxon>
        <taxon>Bacilli</taxon>
        <taxon>Bacillales</taxon>
        <taxon>Paenibacillaceae</taxon>
        <taxon>Paenibacillus</taxon>
    </lineage>
</organism>
<evidence type="ECO:0000256" key="2">
    <source>
        <dbReference type="ARBA" id="ARBA00007951"/>
    </source>
</evidence>
<proteinExistence type="inferred from homology"/>
<evidence type="ECO:0000256" key="4">
    <source>
        <dbReference type="ARBA" id="ARBA00022729"/>
    </source>
</evidence>
<comment type="similarity">
    <text evidence="2">Belongs to the glycosyl hydrolase 29 family.</text>
</comment>
<comment type="function">
    <text evidence="1">Alpha-L-fucosidase is responsible for hydrolyzing the alpha-1,6-linked fucose joined to the reducing-end N-acetylglucosamine of the carbohydrate moieties of glycoproteins.</text>
</comment>
<evidence type="ECO:0000313" key="9">
    <source>
        <dbReference type="EMBL" id="WNR42788.1"/>
    </source>
</evidence>
<evidence type="ECO:0000313" key="10">
    <source>
        <dbReference type="Proteomes" id="UP001304650"/>
    </source>
</evidence>
<dbReference type="EMBL" id="CP130319">
    <property type="protein sequence ID" value="WNR42788.1"/>
    <property type="molecule type" value="Genomic_DNA"/>
</dbReference>
<keyword evidence="5" id="KW-0378">Hydrolase</keyword>
<dbReference type="InterPro" id="IPR057739">
    <property type="entry name" value="Glyco_hydro_29_N"/>
</dbReference>
<protein>
    <recommendedName>
        <fullName evidence="3">alpha-L-fucosidase</fullName>
        <ecNumber evidence="3">3.2.1.51</ecNumber>
    </recommendedName>
</protein>
<evidence type="ECO:0000259" key="8">
    <source>
        <dbReference type="Pfam" id="PF01120"/>
    </source>
</evidence>
<feature type="site" description="May be important for catalysis" evidence="7">
    <location>
        <position position="290"/>
    </location>
</feature>
<evidence type="ECO:0000256" key="5">
    <source>
        <dbReference type="ARBA" id="ARBA00022801"/>
    </source>
</evidence>
<evidence type="ECO:0000256" key="1">
    <source>
        <dbReference type="ARBA" id="ARBA00004071"/>
    </source>
</evidence>
<reference evidence="9" key="1">
    <citation type="submission" date="2022-02" db="EMBL/GenBank/DDBJ databases">
        <title>Paenibacillus sp. MBLB1832 Whole Genome Shotgun Sequencing.</title>
        <authorList>
            <person name="Hwang C.Y."/>
            <person name="Cho E.-S."/>
            <person name="Seo M.-J."/>
        </authorList>
    </citation>
    <scope>NUCLEOTIDE SEQUENCE</scope>
    <source>
        <strain evidence="9">MBLB1832</strain>
    </source>
</reference>
<dbReference type="Pfam" id="PF01120">
    <property type="entry name" value="Alpha_L_fucos"/>
    <property type="match status" value="1"/>
</dbReference>